<keyword evidence="6 10" id="KW-0143">Chaperone</keyword>
<dbReference type="InterPro" id="IPR009012">
    <property type="entry name" value="GrpE_head"/>
</dbReference>
<evidence type="ECO:0000256" key="8">
    <source>
        <dbReference type="ARBA" id="ARBA00072274"/>
    </source>
</evidence>
<dbReference type="GO" id="GO:0000774">
    <property type="term" value="F:adenyl-nucleotide exchange factor activity"/>
    <property type="evidence" value="ECO:0007669"/>
    <property type="project" value="InterPro"/>
</dbReference>
<dbReference type="Gene3D" id="2.30.22.10">
    <property type="entry name" value="Head domain of nucleotide exchange factor GrpE"/>
    <property type="match status" value="1"/>
</dbReference>
<dbReference type="NCBIfam" id="NF010738">
    <property type="entry name" value="PRK14140.1"/>
    <property type="match status" value="1"/>
</dbReference>
<evidence type="ECO:0000313" key="14">
    <source>
        <dbReference type="EMBL" id="MBB6675760.1"/>
    </source>
</evidence>
<evidence type="ECO:0000256" key="4">
    <source>
        <dbReference type="ARBA" id="ARBA00022490"/>
    </source>
</evidence>
<comment type="function">
    <text evidence="7 10 11">Participates actively in the response to hyperosmotic and heat shock by preventing the aggregation of stress-denatured proteins, in association with DnaK and GrpE. It is the nucleotide exchange factor for DnaK and may function as a thermosensor. Unfolded proteins bind initially to DnaJ; upon interaction with the DnaJ-bound protein, DnaK hydrolyzes its bound ATP, resulting in the formation of a stable complex. GrpE releases ADP from DnaK; ATP binding to DnaK triggers the release of the substrate protein, thus completing the reaction cycle. Several rounds of ATP-dependent interactions between DnaJ, DnaK and GrpE are required for fully efficient folding.</text>
</comment>
<dbReference type="EMBL" id="JACJVN010000002">
    <property type="protein sequence ID" value="MBB6675760.1"/>
    <property type="molecule type" value="Genomic_DNA"/>
</dbReference>
<dbReference type="PRINTS" id="PR00773">
    <property type="entry name" value="GRPEPROTEIN"/>
</dbReference>
<evidence type="ECO:0000256" key="6">
    <source>
        <dbReference type="ARBA" id="ARBA00023186"/>
    </source>
</evidence>
<evidence type="ECO:0000256" key="9">
    <source>
        <dbReference type="ARBA" id="ARBA00076414"/>
    </source>
</evidence>
<evidence type="ECO:0000256" key="10">
    <source>
        <dbReference type="HAMAP-Rule" id="MF_01151"/>
    </source>
</evidence>
<feature type="region of interest" description="Disordered" evidence="13">
    <location>
        <begin position="1"/>
        <end position="54"/>
    </location>
</feature>
<evidence type="ECO:0000256" key="11">
    <source>
        <dbReference type="RuleBase" id="RU000639"/>
    </source>
</evidence>
<feature type="compositionally biased region" description="Acidic residues" evidence="13">
    <location>
        <begin position="32"/>
        <end position="42"/>
    </location>
</feature>
<dbReference type="Proteomes" id="UP000574133">
    <property type="component" value="Unassembled WGS sequence"/>
</dbReference>
<dbReference type="RefSeq" id="WP_185177113.1">
    <property type="nucleotide sequence ID" value="NZ_CBCSEP010000028.1"/>
</dbReference>
<dbReference type="FunFam" id="2.30.22.10:FF:000001">
    <property type="entry name" value="Protein GrpE"/>
    <property type="match status" value="1"/>
</dbReference>
<dbReference type="AlphaFoldDB" id="A0A841T939"/>
<evidence type="ECO:0000256" key="2">
    <source>
        <dbReference type="ARBA" id="ARBA00009054"/>
    </source>
</evidence>
<dbReference type="Gene3D" id="3.90.20.20">
    <property type="match status" value="1"/>
</dbReference>
<comment type="subunit">
    <text evidence="3 10">Homodimer.</text>
</comment>
<dbReference type="PANTHER" id="PTHR21237:SF23">
    <property type="entry name" value="GRPE PROTEIN HOMOLOG, MITOCHONDRIAL"/>
    <property type="match status" value="1"/>
</dbReference>
<proteinExistence type="inferred from homology"/>
<gene>
    <name evidence="10 14" type="primary">grpE</name>
    <name evidence="14" type="ORF">H4Q31_00265</name>
</gene>
<comment type="similarity">
    <text evidence="2 10 12">Belongs to the GrpE family.</text>
</comment>
<dbReference type="PROSITE" id="PS01071">
    <property type="entry name" value="GRPE"/>
    <property type="match status" value="1"/>
</dbReference>
<dbReference type="SUPFAM" id="SSF51064">
    <property type="entry name" value="Head domain of nucleotide exchange factor GrpE"/>
    <property type="match status" value="1"/>
</dbReference>
<evidence type="ECO:0000256" key="5">
    <source>
        <dbReference type="ARBA" id="ARBA00023016"/>
    </source>
</evidence>
<sequence>MTEEQREAEAAANADAQAEEANAADSAAAETVSEEAAEATESEDPRMAELRQQAEEYNNRYLRAQADFDNFRRRTLKEKEELAQYASMKLITQLLPVVDNFGRALQTSSEQADGQSFQKGVDMIYRQLTQVLEAEGLKAMEPVGQPFDPEVHQAIMQVESDEYEEGIVVEVVQPGYWLKDKVIRPAMVKVSG</sequence>
<comment type="caution">
    <text evidence="14">The sequence shown here is derived from an EMBL/GenBank/DDBJ whole genome shotgun (WGS) entry which is preliminary data.</text>
</comment>
<evidence type="ECO:0000256" key="13">
    <source>
        <dbReference type="SAM" id="MobiDB-lite"/>
    </source>
</evidence>
<evidence type="ECO:0000313" key="15">
    <source>
        <dbReference type="Proteomes" id="UP000574133"/>
    </source>
</evidence>
<accession>A0A841T939</accession>
<feature type="compositionally biased region" description="Low complexity" evidence="13">
    <location>
        <begin position="10"/>
        <end position="31"/>
    </location>
</feature>
<evidence type="ECO:0000256" key="7">
    <source>
        <dbReference type="ARBA" id="ARBA00053401"/>
    </source>
</evidence>
<reference evidence="14 15" key="1">
    <citation type="submission" date="2020-08" db="EMBL/GenBank/DDBJ databases">
        <title>Cohnella phylogeny.</title>
        <authorList>
            <person name="Dunlap C."/>
        </authorList>
    </citation>
    <scope>NUCLEOTIDE SEQUENCE [LARGE SCALE GENOMIC DNA]</scope>
    <source>
        <strain evidence="14 15">DSM 103658</strain>
    </source>
</reference>
<keyword evidence="5 10" id="KW-0346">Stress response</keyword>
<dbReference type="InterPro" id="IPR000740">
    <property type="entry name" value="GrpE"/>
</dbReference>
<feature type="compositionally biased region" description="Basic and acidic residues" evidence="13">
    <location>
        <begin position="43"/>
        <end position="54"/>
    </location>
</feature>
<dbReference type="GO" id="GO:0051087">
    <property type="term" value="F:protein-folding chaperone binding"/>
    <property type="evidence" value="ECO:0007669"/>
    <property type="project" value="InterPro"/>
</dbReference>
<dbReference type="InterPro" id="IPR013805">
    <property type="entry name" value="GrpE_CC"/>
</dbReference>
<dbReference type="Pfam" id="PF01025">
    <property type="entry name" value="GrpE"/>
    <property type="match status" value="1"/>
</dbReference>
<organism evidence="14 15">
    <name type="scientific">Cohnella lubricantis</name>
    <dbReference type="NCBI Taxonomy" id="2163172"/>
    <lineage>
        <taxon>Bacteria</taxon>
        <taxon>Bacillati</taxon>
        <taxon>Bacillota</taxon>
        <taxon>Bacilli</taxon>
        <taxon>Bacillales</taxon>
        <taxon>Paenibacillaceae</taxon>
        <taxon>Cohnella</taxon>
    </lineage>
</organism>
<protein>
    <recommendedName>
        <fullName evidence="8 10">Protein GrpE</fullName>
    </recommendedName>
    <alternativeName>
        <fullName evidence="9 10">HSP-70 cofactor</fullName>
    </alternativeName>
</protein>
<evidence type="ECO:0000256" key="12">
    <source>
        <dbReference type="RuleBase" id="RU004478"/>
    </source>
</evidence>
<dbReference type="CDD" id="cd00446">
    <property type="entry name" value="GrpE"/>
    <property type="match status" value="1"/>
</dbReference>
<dbReference type="GO" id="GO:0005737">
    <property type="term" value="C:cytoplasm"/>
    <property type="evidence" value="ECO:0007669"/>
    <property type="project" value="UniProtKB-SubCell"/>
</dbReference>
<keyword evidence="15" id="KW-1185">Reference proteome</keyword>
<dbReference type="HAMAP" id="MF_01151">
    <property type="entry name" value="GrpE"/>
    <property type="match status" value="1"/>
</dbReference>
<dbReference type="PANTHER" id="PTHR21237">
    <property type="entry name" value="GRPE PROTEIN"/>
    <property type="match status" value="1"/>
</dbReference>
<dbReference type="GO" id="GO:0051082">
    <property type="term" value="F:unfolded protein binding"/>
    <property type="evidence" value="ECO:0007669"/>
    <property type="project" value="TreeGrafter"/>
</dbReference>
<keyword evidence="4 10" id="KW-0963">Cytoplasm</keyword>
<name>A0A841T939_9BACL</name>
<dbReference type="SUPFAM" id="SSF58014">
    <property type="entry name" value="Coiled-coil domain of nucleotide exchange factor GrpE"/>
    <property type="match status" value="1"/>
</dbReference>
<evidence type="ECO:0000256" key="1">
    <source>
        <dbReference type="ARBA" id="ARBA00004496"/>
    </source>
</evidence>
<dbReference type="GO" id="GO:0042803">
    <property type="term" value="F:protein homodimerization activity"/>
    <property type="evidence" value="ECO:0007669"/>
    <property type="project" value="InterPro"/>
</dbReference>
<evidence type="ECO:0000256" key="3">
    <source>
        <dbReference type="ARBA" id="ARBA00011738"/>
    </source>
</evidence>
<comment type="subcellular location">
    <subcellularLocation>
        <location evidence="1 10">Cytoplasm</location>
    </subcellularLocation>
</comment>
<dbReference type="GO" id="GO:0006457">
    <property type="term" value="P:protein folding"/>
    <property type="evidence" value="ECO:0007669"/>
    <property type="project" value="InterPro"/>
</dbReference>